<evidence type="ECO:0000313" key="2">
    <source>
        <dbReference type="EMBL" id="KAK1334734.1"/>
    </source>
</evidence>
<dbReference type="GO" id="GO:0009116">
    <property type="term" value="P:nucleoside metabolic process"/>
    <property type="evidence" value="ECO:0007669"/>
    <property type="project" value="InterPro"/>
</dbReference>
<accession>A0AA40HNY8</accession>
<evidence type="ECO:0000313" key="3">
    <source>
        <dbReference type="Proteomes" id="UP001177744"/>
    </source>
</evidence>
<dbReference type="Gene3D" id="3.40.50.1580">
    <property type="entry name" value="Nucleoside phosphorylase domain"/>
    <property type="match status" value="1"/>
</dbReference>
<keyword evidence="3" id="KW-1185">Reference proteome</keyword>
<dbReference type="GO" id="GO:0003824">
    <property type="term" value="F:catalytic activity"/>
    <property type="evidence" value="ECO:0007669"/>
    <property type="project" value="InterPro"/>
</dbReference>
<protein>
    <submittedName>
        <fullName evidence="2">Uncharacterized protein</fullName>
    </submittedName>
</protein>
<organism evidence="2 3">
    <name type="scientific">Cnephaeus nilssonii</name>
    <name type="common">Northern bat</name>
    <name type="synonym">Eptesicus nilssonii</name>
    <dbReference type="NCBI Taxonomy" id="3371016"/>
    <lineage>
        <taxon>Eukaryota</taxon>
        <taxon>Metazoa</taxon>
        <taxon>Chordata</taxon>
        <taxon>Craniata</taxon>
        <taxon>Vertebrata</taxon>
        <taxon>Euteleostomi</taxon>
        <taxon>Mammalia</taxon>
        <taxon>Eutheria</taxon>
        <taxon>Laurasiatheria</taxon>
        <taxon>Chiroptera</taxon>
        <taxon>Yangochiroptera</taxon>
        <taxon>Vespertilionidae</taxon>
        <taxon>Cnephaeus</taxon>
    </lineage>
</organism>
<feature type="compositionally biased region" description="Low complexity" evidence="1">
    <location>
        <begin position="78"/>
        <end position="98"/>
    </location>
</feature>
<dbReference type="Proteomes" id="UP001177744">
    <property type="component" value="Unassembled WGS sequence"/>
</dbReference>
<dbReference type="InterPro" id="IPR035994">
    <property type="entry name" value="Nucleoside_phosphorylase_sf"/>
</dbReference>
<evidence type="ECO:0000256" key="1">
    <source>
        <dbReference type="SAM" id="MobiDB-lite"/>
    </source>
</evidence>
<name>A0AA40HNY8_CNENI</name>
<dbReference type="EMBL" id="JAULJE010000014">
    <property type="protein sequence ID" value="KAK1334734.1"/>
    <property type="molecule type" value="Genomic_DNA"/>
</dbReference>
<gene>
    <name evidence="2" type="ORF">QTO34_004300</name>
</gene>
<dbReference type="AlphaFoldDB" id="A0AA40HNY8"/>
<sequence>MGHAHLVAVRPRDWCRLTARSPGRDSDRLLQLCNPNIAALKEDILYHFGLSTSSHDLPAMFGDVKVRSRACPDRLRQPPCGGPSRRPHSGRSPSHRLSGSCELSLVVCTSPRAAENGPGTARWPRCLLIQGVLGPHGVPSASQGPGDTAWSGAGQAERCAACGS</sequence>
<comment type="caution">
    <text evidence="2">The sequence shown here is derived from an EMBL/GenBank/DDBJ whole genome shotgun (WGS) entry which is preliminary data.</text>
</comment>
<reference evidence="2" key="1">
    <citation type="submission" date="2023-06" db="EMBL/GenBank/DDBJ databases">
        <title>Reference genome for the Northern bat (Eptesicus nilssonii), a most northern bat species.</title>
        <authorList>
            <person name="Laine V.N."/>
            <person name="Pulliainen A.T."/>
            <person name="Lilley T.M."/>
        </authorList>
    </citation>
    <scope>NUCLEOTIDE SEQUENCE</scope>
    <source>
        <strain evidence="2">BLF_Eptnil</strain>
        <tissue evidence="2">Kidney</tissue>
    </source>
</reference>
<feature type="region of interest" description="Disordered" evidence="1">
    <location>
        <begin position="72"/>
        <end position="98"/>
    </location>
</feature>
<proteinExistence type="predicted"/>